<name>A0ABT8DHA8_9RHOB</name>
<evidence type="ECO:0000256" key="2">
    <source>
        <dbReference type="ARBA" id="ARBA00022679"/>
    </source>
</evidence>
<dbReference type="PANTHER" id="PTHR39322:SF1">
    <property type="entry name" value="ISOVALERYL-HOMOSERINE LACTONE SYNTHASE"/>
    <property type="match status" value="1"/>
</dbReference>
<dbReference type="InterPro" id="IPR016181">
    <property type="entry name" value="Acyl_CoA_acyltransferase"/>
</dbReference>
<keyword evidence="1 5" id="KW-0673">Quorum sensing</keyword>
<keyword evidence="3 6" id="KW-0949">S-adenosyl-L-methionine</keyword>
<evidence type="ECO:0000313" key="8">
    <source>
        <dbReference type="Proteomes" id="UP001243846"/>
    </source>
</evidence>
<evidence type="ECO:0000256" key="6">
    <source>
        <dbReference type="RuleBase" id="RU361135"/>
    </source>
</evidence>
<dbReference type="Proteomes" id="UP001243846">
    <property type="component" value="Unassembled WGS sequence"/>
</dbReference>
<reference evidence="8" key="1">
    <citation type="journal article" date="2019" name="Int. J. Syst. Evol. Microbiol.">
        <title>The Global Catalogue of Microorganisms (GCM) 10K type strain sequencing project: providing services to taxonomists for standard genome sequencing and annotation.</title>
        <authorList>
            <consortium name="The Broad Institute Genomics Platform"/>
            <consortium name="The Broad Institute Genome Sequencing Center for Infectious Disease"/>
            <person name="Wu L."/>
            <person name="Ma J."/>
        </authorList>
    </citation>
    <scope>NUCLEOTIDE SEQUENCE [LARGE SCALE GENOMIC DNA]</scope>
    <source>
        <strain evidence="8">CECT 8482</strain>
    </source>
</reference>
<proteinExistence type="inferred from homology"/>
<dbReference type="SUPFAM" id="SSF55729">
    <property type="entry name" value="Acyl-CoA N-acyltransferases (Nat)"/>
    <property type="match status" value="1"/>
</dbReference>
<sequence>MIPEAAKQNLEFSILEFPTDISRWNLVAAFYEFRRKMFMERLGWKLQEFERMEWEQYDGFRTVYAVAHLNGVIVGGGRLRRTDQTNGIYSYMIRDAVLDLLPGLPNGLLYQEAPVSEEEWELTRFATEGDPSIAAGLLYVINEYLFKKSAKGCLCLGTPAFLRMARRCAWEVDQMGPICSNHDGRFVVFRCSVVLPHTLIPGVCTSHPRVSDGKITKFNWSIGLPLSVLLGKLVNTQ</sequence>
<dbReference type="Gene3D" id="3.40.630.30">
    <property type="match status" value="1"/>
</dbReference>
<comment type="caution">
    <text evidence="7">The sequence shown here is derived from an EMBL/GenBank/DDBJ whole genome shotgun (WGS) entry which is preliminary data.</text>
</comment>
<comment type="catalytic activity">
    <reaction evidence="6">
        <text>a fatty acyl-[ACP] + S-adenosyl-L-methionine = an N-acyl-L-homoserine lactone + S-methyl-5'-thioadenosine + holo-[ACP] + H(+)</text>
        <dbReference type="Rhea" id="RHEA:10096"/>
        <dbReference type="Rhea" id="RHEA-COMP:9685"/>
        <dbReference type="Rhea" id="RHEA-COMP:14125"/>
        <dbReference type="ChEBI" id="CHEBI:15378"/>
        <dbReference type="ChEBI" id="CHEBI:17509"/>
        <dbReference type="ChEBI" id="CHEBI:55474"/>
        <dbReference type="ChEBI" id="CHEBI:59789"/>
        <dbReference type="ChEBI" id="CHEBI:64479"/>
        <dbReference type="ChEBI" id="CHEBI:138651"/>
        <dbReference type="EC" id="2.3.1.184"/>
    </reaction>
</comment>
<dbReference type="PANTHER" id="PTHR39322">
    <property type="entry name" value="ACYL-HOMOSERINE-LACTONE SYNTHASE"/>
    <property type="match status" value="1"/>
</dbReference>
<comment type="similarity">
    <text evidence="5 6">Belongs to the autoinducer synthase family.</text>
</comment>
<dbReference type="PROSITE" id="PS51187">
    <property type="entry name" value="AUTOINDUCER_SYNTH_2"/>
    <property type="match status" value="1"/>
</dbReference>
<keyword evidence="2 6" id="KW-0808">Transferase</keyword>
<dbReference type="InterPro" id="IPR001690">
    <property type="entry name" value="Autoind_synthase"/>
</dbReference>
<accession>A0ABT8DHA8</accession>
<organism evidence="7 8">
    <name type="scientific">Paracoccus cavernae</name>
    <dbReference type="NCBI Taxonomy" id="1571207"/>
    <lineage>
        <taxon>Bacteria</taxon>
        <taxon>Pseudomonadati</taxon>
        <taxon>Pseudomonadota</taxon>
        <taxon>Alphaproteobacteria</taxon>
        <taxon>Rhodobacterales</taxon>
        <taxon>Paracoccaceae</taxon>
        <taxon>Paracoccus</taxon>
    </lineage>
</organism>
<dbReference type="EMBL" id="JAUFRC010000004">
    <property type="protein sequence ID" value="MDN3714325.1"/>
    <property type="molecule type" value="Genomic_DNA"/>
</dbReference>
<evidence type="ECO:0000313" key="7">
    <source>
        <dbReference type="EMBL" id="MDN3714325.1"/>
    </source>
</evidence>
<evidence type="ECO:0000256" key="1">
    <source>
        <dbReference type="ARBA" id="ARBA00022654"/>
    </source>
</evidence>
<evidence type="ECO:0000256" key="5">
    <source>
        <dbReference type="PROSITE-ProRule" id="PRU00533"/>
    </source>
</evidence>
<keyword evidence="8" id="KW-1185">Reference proteome</keyword>
<evidence type="ECO:0000256" key="4">
    <source>
        <dbReference type="ARBA" id="ARBA00022929"/>
    </source>
</evidence>
<dbReference type="PRINTS" id="PR01549">
    <property type="entry name" value="AUTOINDCRSYN"/>
</dbReference>
<protein>
    <recommendedName>
        <fullName evidence="6">Acyl-homoserine-lactone synthase</fullName>
        <ecNumber evidence="6">2.3.1.184</ecNumber>
    </recommendedName>
    <alternativeName>
        <fullName evidence="6">Autoinducer synthesis protein</fullName>
    </alternativeName>
</protein>
<dbReference type="Pfam" id="PF00765">
    <property type="entry name" value="Autoind_synth"/>
    <property type="match status" value="1"/>
</dbReference>
<keyword evidence="4 5" id="KW-0071">Autoinducer synthesis</keyword>
<evidence type="ECO:0000256" key="3">
    <source>
        <dbReference type="ARBA" id="ARBA00022691"/>
    </source>
</evidence>
<dbReference type="EC" id="2.3.1.184" evidence="6"/>
<gene>
    <name evidence="7" type="ORF">QWZ10_25510</name>
</gene>